<dbReference type="Proteomes" id="UP000016935">
    <property type="component" value="Unassembled WGS sequence"/>
</dbReference>
<keyword evidence="4" id="KW-1185">Reference proteome</keyword>
<dbReference type="AlphaFoldDB" id="R0KG16"/>
<reference evidence="3 4" key="2">
    <citation type="journal article" date="2013" name="PLoS Genet.">
        <title>Comparative genome structure, secondary metabolite, and effector coding capacity across Cochliobolus pathogens.</title>
        <authorList>
            <person name="Condon B.J."/>
            <person name="Leng Y."/>
            <person name="Wu D."/>
            <person name="Bushley K.E."/>
            <person name="Ohm R.A."/>
            <person name="Otillar R."/>
            <person name="Martin J."/>
            <person name="Schackwitz W."/>
            <person name="Grimwood J."/>
            <person name="MohdZainudin N."/>
            <person name="Xue C."/>
            <person name="Wang R."/>
            <person name="Manning V.A."/>
            <person name="Dhillon B."/>
            <person name="Tu Z.J."/>
            <person name="Steffenson B.J."/>
            <person name="Salamov A."/>
            <person name="Sun H."/>
            <person name="Lowry S."/>
            <person name="LaButti K."/>
            <person name="Han J."/>
            <person name="Copeland A."/>
            <person name="Lindquist E."/>
            <person name="Barry K."/>
            <person name="Schmutz J."/>
            <person name="Baker S.E."/>
            <person name="Ciuffetti L.M."/>
            <person name="Grigoriev I.V."/>
            <person name="Zhong S."/>
            <person name="Turgeon B.G."/>
        </authorList>
    </citation>
    <scope>NUCLEOTIDE SEQUENCE [LARGE SCALE GENOMIC DNA]</scope>
    <source>
        <strain evidence="4">28A</strain>
    </source>
</reference>
<dbReference type="GeneID" id="19397231"/>
<feature type="compositionally biased region" description="Polar residues" evidence="1">
    <location>
        <begin position="526"/>
        <end position="536"/>
    </location>
</feature>
<keyword evidence="2" id="KW-1133">Transmembrane helix</keyword>
<keyword evidence="2" id="KW-0472">Membrane</keyword>
<dbReference type="PANTHER" id="PTHR35394:SF5">
    <property type="entry name" value="DUF3176 DOMAIN-CONTAINING PROTEIN"/>
    <property type="match status" value="1"/>
</dbReference>
<dbReference type="InterPro" id="IPR021514">
    <property type="entry name" value="DUF3176"/>
</dbReference>
<feature type="transmembrane region" description="Helical" evidence="2">
    <location>
        <begin position="491"/>
        <end position="511"/>
    </location>
</feature>
<evidence type="ECO:0000313" key="3">
    <source>
        <dbReference type="EMBL" id="EOA91788.1"/>
    </source>
</evidence>
<dbReference type="EMBL" id="KB908481">
    <property type="protein sequence ID" value="EOA91788.1"/>
    <property type="molecule type" value="Genomic_DNA"/>
</dbReference>
<accession>R0KG16</accession>
<organism evidence="3 4">
    <name type="scientific">Exserohilum turcicum (strain 28A)</name>
    <name type="common">Northern leaf blight fungus</name>
    <name type="synonym">Setosphaeria turcica</name>
    <dbReference type="NCBI Taxonomy" id="671987"/>
    <lineage>
        <taxon>Eukaryota</taxon>
        <taxon>Fungi</taxon>
        <taxon>Dikarya</taxon>
        <taxon>Ascomycota</taxon>
        <taxon>Pezizomycotina</taxon>
        <taxon>Dothideomycetes</taxon>
        <taxon>Pleosporomycetidae</taxon>
        <taxon>Pleosporales</taxon>
        <taxon>Pleosporineae</taxon>
        <taxon>Pleosporaceae</taxon>
        <taxon>Exserohilum</taxon>
    </lineage>
</organism>
<dbReference type="OrthoDB" id="5376804at2759"/>
<evidence type="ECO:0000313" key="4">
    <source>
        <dbReference type="Proteomes" id="UP000016935"/>
    </source>
</evidence>
<evidence type="ECO:0000256" key="1">
    <source>
        <dbReference type="SAM" id="MobiDB-lite"/>
    </source>
</evidence>
<dbReference type="Pfam" id="PF11374">
    <property type="entry name" value="DUF3176"/>
    <property type="match status" value="1"/>
</dbReference>
<dbReference type="HOGENOM" id="CLU_015092_0_1_1"/>
<feature type="transmembrane region" description="Helical" evidence="2">
    <location>
        <begin position="72"/>
        <end position="90"/>
    </location>
</feature>
<protein>
    <submittedName>
        <fullName evidence="3">Uncharacterized protein</fullName>
    </submittedName>
</protein>
<feature type="region of interest" description="Disordered" evidence="1">
    <location>
        <begin position="519"/>
        <end position="539"/>
    </location>
</feature>
<dbReference type="PANTHER" id="PTHR35394">
    <property type="entry name" value="DUF3176 DOMAIN-CONTAINING PROTEIN"/>
    <property type="match status" value="1"/>
</dbReference>
<proteinExistence type="predicted"/>
<evidence type="ECO:0000256" key="2">
    <source>
        <dbReference type="SAM" id="Phobius"/>
    </source>
</evidence>
<keyword evidence="2" id="KW-0812">Transmembrane</keyword>
<name>R0KG16_EXST2</name>
<sequence>MSQSQTFLTLANVLGKTASAALIIPTSEALGQLKWHWFHDSKEIWDFEIFDKASRGAWGAALLLFRTKGRSLAALGALLIVLLLAIDTFFQQVTTLPDRWTLHKLPGEIPYVVRYEPLYQKETQGGFEASIINTELQPIVQDFLYKNGTKPVRFGNGNRPEIPLSCPTSNCTWPEYDTLAVCGTCKEVSDLLNITFACLNTTIDWSTAWEGPLSKVPYPKGQVCGHFLNITAEQPILLSGYSIKDGKPRGEEDEALLFRTYPLTAFLTKKRLYGVGSVAFKNIRNPILHALVASAVDGPESVYQNKTPIVHECFLSWCVNTIKSSYGLGEYNEEVISSQYNHTMGPSPWDSWEIPEDQGGGTFIVYKEEITITPAETAIGNPMHTNRSIIYGVNNVTAAHFMSIFDDFFPSSYSINKTESTIPRLRYKDYMNGPCQRFLPLSPWLAPSNVTRHIERLATAMTDRVRSSSSNQMLLGEASYTEKFVSVQWEWLIFPLLLLLLTLIFLVLTIIKTSKDTLPKEAQTGLDPSSTWSSADPKSKKVRIKLMPNMGWRVSGQGQARPTPPPGWL</sequence>
<reference evidence="3 4" key="1">
    <citation type="journal article" date="2012" name="PLoS Pathog.">
        <title>Diverse lifestyles and strategies of plant pathogenesis encoded in the genomes of eighteen Dothideomycetes fungi.</title>
        <authorList>
            <person name="Ohm R.A."/>
            <person name="Feau N."/>
            <person name="Henrissat B."/>
            <person name="Schoch C.L."/>
            <person name="Horwitz B.A."/>
            <person name="Barry K.W."/>
            <person name="Condon B.J."/>
            <person name="Copeland A.C."/>
            <person name="Dhillon B."/>
            <person name="Glaser F."/>
            <person name="Hesse C.N."/>
            <person name="Kosti I."/>
            <person name="LaButti K."/>
            <person name="Lindquist E.A."/>
            <person name="Lucas S."/>
            <person name="Salamov A.A."/>
            <person name="Bradshaw R.E."/>
            <person name="Ciuffetti L."/>
            <person name="Hamelin R.C."/>
            <person name="Kema G.H.J."/>
            <person name="Lawrence C."/>
            <person name="Scott J.A."/>
            <person name="Spatafora J.W."/>
            <person name="Turgeon B.G."/>
            <person name="de Wit P.J.G.M."/>
            <person name="Zhong S."/>
            <person name="Goodwin S.B."/>
            <person name="Grigoriev I.V."/>
        </authorList>
    </citation>
    <scope>NUCLEOTIDE SEQUENCE [LARGE SCALE GENOMIC DNA]</scope>
    <source>
        <strain evidence="4">28A</strain>
    </source>
</reference>
<gene>
    <name evidence="3" type="ORF">SETTUDRAFT_152831</name>
</gene>
<dbReference type="eggNOG" id="ENOG502RZ8N">
    <property type="taxonomic scope" value="Eukaryota"/>
</dbReference>
<dbReference type="RefSeq" id="XP_008020854.1">
    <property type="nucleotide sequence ID" value="XM_008022663.1"/>
</dbReference>